<protein>
    <submittedName>
        <fullName evidence="2">Deoxynucleoside triphosphate triphosphohydrolase SAMHD1</fullName>
    </submittedName>
</protein>
<feature type="region of interest" description="Disordered" evidence="1">
    <location>
        <begin position="16"/>
        <end position="57"/>
    </location>
</feature>
<comment type="caution">
    <text evidence="2">The sequence shown here is derived from an EMBL/GenBank/DDBJ whole genome shotgun (WGS) entry which is preliminary data.</text>
</comment>
<keyword evidence="3" id="KW-1185">Reference proteome</keyword>
<name>A0A8H6WMU7_9AGAR</name>
<feature type="compositionally biased region" description="Basic and acidic residues" evidence="1">
    <location>
        <begin position="36"/>
        <end position="46"/>
    </location>
</feature>
<accession>A0A8H6WMU7</accession>
<dbReference type="Gene3D" id="1.10.3210.10">
    <property type="entry name" value="Hypothetical protein af1432"/>
    <property type="match status" value="1"/>
</dbReference>
<evidence type="ECO:0000313" key="3">
    <source>
        <dbReference type="Proteomes" id="UP000620124"/>
    </source>
</evidence>
<dbReference type="InterPro" id="IPR050135">
    <property type="entry name" value="dGTPase-like"/>
</dbReference>
<dbReference type="Proteomes" id="UP000620124">
    <property type="component" value="Unassembled WGS sequence"/>
</dbReference>
<evidence type="ECO:0000256" key="1">
    <source>
        <dbReference type="SAM" id="MobiDB-lite"/>
    </source>
</evidence>
<gene>
    <name evidence="2" type="ORF">MVEN_02641200</name>
</gene>
<dbReference type="SUPFAM" id="SSF109604">
    <property type="entry name" value="HD-domain/PDEase-like"/>
    <property type="match status" value="1"/>
</dbReference>
<dbReference type="GO" id="GO:0005634">
    <property type="term" value="C:nucleus"/>
    <property type="evidence" value="ECO:0007669"/>
    <property type="project" value="TreeGrafter"/>
</dbReference>
<dbReference type="AlphaFoldDB" id="A0A8H6WMU7"/>
<reference evidence="2" key="1">
    <citation type="submission" date="2020-05" db="EMBL/GenBank/DDBJ databases">
        <title>Mycena genomes resolve the evolution of fungal bioluminescence.</title>
        <authorList>
            <person name="Tsai I.J."/>
        </authorList>
    </citation>
    <scope>NUCLEOTIDE SEQUENCE</scope>
    <source>
        <strain evidence="2">CCC161011</strain>
    </source>
</reference>
<keyword evidence="2" id="KW-0378">Hydrolase</keyword>
<evidence type="ECO:0000313" key="2">
    <source>
        <dbReference type="EMBL" id="KAF7324434.1"/>
    </source>
</evidence>
<feature type="compositionally biased region" description="Polar residues" evidence="1">
    <location>
        <begin position="16"/>
        <end position="27"/>
    </location>
</feature>
<dbReference type="OrthoDB" id="9991235at2759"/>
<proteinExistence type="predicted"/>
<dbReference type="PANTHER" id="PTHR11373">
    <property type="entry name" value="DEOXYNUCLEOSIDE TRIPHOSPHATE TRIPHOSPHOHYDROLASE"/>
    <property type="match status" value="1"/>
</dbReference>
<dbReference type="PANTHER" id="PTHR11373:SF4">
    <property type="entry name" value="DEOXYNUCLEOSIDE TRIPHOSPHATE TRIPHOSPHOHYDROLASE SAMHD1"/>
    <property type="match status" value="1"/>
</dbReference>
<dbReference type="GO" id="GO:0008832">
    <property type="term" value="F:dGTPase activity"/>
    <property type="evidence" value="ECO:0007669"/>
    <property type="project" value="TreeGrafter"/>
</dbReference>
<sequence>MSIAFKSPVSATISVTGRGATSGTVSSCPPLRKAKKELETRARAEDDVPIPPQQTTTQTYLEKTREFILALIDGEPSQCSPDEKACLFDIVANKRNRLDVDKFDYIARDSYMIGEPSTLSLAR</sequence>
<dbReference type="EMBL" id="JACAZI010000057">
    <property type="protein sequence ID" value="KAF7324434.1"/>
    <property type="molecule type" value="Genomic_DNA"/>
</dbReference>
<organism evidence="2 3">
    <name type="scientific">Mycena venus</name>
    <dbReference type="NCBI Taxonomy" id="2733690"/>
    <lineage>
        <taxon>Eukaryota</taxon>
        <taxon>Fungi</taxon>
        <taxon>Dikarya</taxon>
        <taxon>Basidiomycota</taxon>
        <taxon>Agaricomycotina</taxon>
        <taxon>Agaricomycetes</taxon>
        <taxon>Agaricomycetidae</taxon>
        <taxon>Agaricales</taxon>
        <taxon>Marasmiineae</taxon>
        <taxon>Mycenaceae</taxon>
        <taxon>Mycena</taxon>
    </lineage>
</organism>
<dbReference type="GO" id="GO:0006203">
    <property type="term" value="P:dGTP catabolic process"/>
    <property type="evidence" value="ECO:0007669"/>
    <property type="project" value="TreeGrafter"/>
</dbReference>